<keyword evidence="1" id="KW-0472">Membrane</keyword>
<evidence type="ECO:0000256" key="1">
    <source>
        <dbReference type="SAM" id="Phobius"/>
    </source>
</evidence>
<keyword evidence="1" id="KW-1133">Transmembrane helix</keyword>
<reference evidence="4 5" key="1">
    <citation type="submission" date="2020-12" db="EMBL/GenBank/DDBJ databases">
        <title>Geomonas sp. Red421, isolated from paddy soil.</title>
        <authorList>
            <person name="Xu Z."/>
            <person name="Zhang Z."/>
            <person name="Masuda Y."/>
            <person name="Itoh H."/>
            <person name="Senoo K."/>
        </authorList>
    </citation>
    <scope>NUCLEOTIDE SEQUENCE [LARGE SCALE GENOMIC DNA]</scope>
    <source>
        <strain evidence="4 5">Red421</strain>
    </source>
</reference>
<feature type="transmembrane region" description="Helical" evidence="1">
    <location>
        <begin position="16"/>
        <end position="42"/>
    </location>
</feature>
<sequence>MDAFGTVKKRNERGFALVYIALMIVVLVGFVSLAVDMGYMYVAKGQLQNAADAAALAGAAMNLSVPTDVKAKAKEFAAANKAAGDPVVITDDDVTVGNWEAKTSTFTAPPLPSGKVVNAVKVVARRTEAGATAAEQGRVHTFFGNIFSLLPGGGEGWAEMSAAAQAIASRPPRPTIPIALCQTVCSKTIPPAVKFFFKENDPTKIDSGKGKDPPPPPPAELTLGWTEFSFTSQATDLGPKSDIAKYIHGELHPPDVCNKEIYTNNGIGEAVNELIDEFDARKNDSGYWEVIVPIVSDGVGKDGKTVSACPPGDQPIPYPLANFAIAWITSVVKGSSPGVTFSKIECLPCGDPRLVGGIPTLVK</sequence>
<evidence type="ECO:0000259" key="3">
    <source>
        <dbReference type="Pfam" id="PF13400"/>
    </source>
</evidence>
<dbReference type="Pfam" id="PF09977">
    <property type="entry name" value="Tad_C"/>
    <property type="match status" value="1"/>
</dbReference>
<feature type="domain" description="Putative Flp pilus-assembly TadG-like N-terminal" evidence="3">
    <location>
        <begin position="15"/>
        <end position="60"/>
    </location>
</feature>
<dbReference type="Pfam" id="PF13400">
    <property type="entry name" value="Tad"/>
    <property type="match status" value="1"/>
</dbReference>
<dbReference type="RefSeq" id="WP_199389535.1">
    <property type="nucleotide sequence ID" value="NZ_JAEMHL010000006.1"/>
</dbReference>
<name>A0ABS0YFE8_9BACT</name>
<keyword evidence="1" id="KW-0812">Transmembrane</keyword>
<evidence type="ECO:0000313" key="4">
    <source>
        <dbReference type="EMBL" id="MBJ6751044.1"/>
    </source>
</evidence>
<dbReference type="Proteomes" id="UP000614714">
    <property type="component" value="Unassembled WGS sequence"/>
</dbReference>
<dbReference type="EMBL" id="JAEMHL010000006">
    <property type="protein sequence ID" value="MBJ6751044.1"/>
    <property type="molecule type" value="Genomic_DNA"/>
</dbReference>
<keyword evidence="5" id="KW-1185">Reference proteome</keyword>
<evidence type="ECO:0000313" key="5">
    <source>
        <dbReference type="Proteomes" id="UP000614714"/>
    </source>
</evidence>
<feature type="domain" description="DUF2134" evidence="2">
    <location>
        <begin position="66"/>
        <end position="168"/>
    </location>
</feature>
<dbReference type="InterPro" id="IPR018705">
    <property type="entry name" value="DUF2134_membrane"/>
</dbReference>
<accession>A0ABS0YFE8</accession>
<gene>
    <name evidence="4" type="ORF">JFN91_12545</name>
</gene>
<dbReference type="InterPro" id="IPR028087">
    <property type="entry name" value="Tad_N"/>
</dbReference>
<comment type="caution">
    <text evidence="4">The sequence shown here is derived from an EMBL/GenBank/DDBJ whole genome shotgun (WGS) entry which is preliminary data.</text>
</comment>
<organism evidence="4 5">
    <name type="scientific">Geomonas anaerohicana</name>
    <dbReference type="NCBI Taxonomy" id="2798583"/>
    <lineage>
        <taxon>Bacteria</taxon>
        <taxon>Pseudomonadati</taxon>
        <taxon>Thermodesulfobacteriota</taxon>
        <taxon>Desulfuromonadia</taxon>
        <taxon>Geobacterales</taxon>
        <taxon>Geobacteraceae</taxon>
        <taxon>Geomonas</taxon>
    </lineage>
</organism>
<proteinExistence type="predicted"/>
<protein>
    <submittedName>
        <fullName evidence="4">Tad domain-containing protein</fullName>
    </submittedName>
</protein>
<evidence type="ECO:0000259" key="2">
    <source>
        <dbReference type="Pfam" id="PF09977"/>
    </source>
</evidence>